<dbReference type="InterPro" id="IPR026832">
    <property type="entry name" value="Asteroid"/>
</dbReference>
<dbReference type="InterPro" id="IPR029060">
    <property type="entry name" value="PIN-like_dom_sf"/>
</dbReference>
<dbReference type="PANTHER" id="PTHR15665:SF1">
    <property type="entry name" value="PROTEIN ASTEROID HOMOLOG 1"/>
    <property type="match status" value="1"/>
</dbReference>
<feature type="compositionally biased region" description="Low complexity" evidence="2">
    <location>
        <begin position="630"/>
        <end position="641"/>
    </location>
</feature>
<organism evidence="4 5">
    <name type="scientific">Denticeps clupeoides</name>
    <name type="common">denticle herring</name>
    <dbReference type="NCBI Taxonomy" id="299321"/>
    <lineage>
        <taxon>Eukaryota</taxon>
        <taxon>Metazoa</taxon>
        <taxon>Chordata</taxon>
        <taxon>Craniata</taxon>
        <taxon>Vertebrata</taxon>
        <taxon>Euteleostomi</taxon>
        <taxon>Actinopterygii</taxon>
        <taxon>Neopterygii</taxon>
        <taxon>Teleostei</taxon>
        <taxon>Clupei</taxon>
        <taxon>Clupeiformes</taxon>
        <taxon>Denticipitoidei</taxon>
        <taxon>Denticipitidae</taxon>
        <taxon>Denticeps</taxon>
    </lineage>
</organism>
<dbReference type="Gene3D" id="3.40.50.1010">
    <property type="entry name" value="5'-nuclease"/>
    <property type="match status" value="1"/>
</dbReference>
<reference evidence="4 5" key="1">
    <citation type="submission" date="2020-06" db="EMBL/GenBank/DDBJ databases">
        <authorList>
            <consortium name="Wellcome Sanger Institute Data Sharing"/>
        </authorList>
    </citation>
    <scope>NUCLEOTIDE SEQUENCE [LARGE SCALE GENOMIC DNA]</scope>
</reference>
<feature type="domain" description="Asteroid" evidence="3">
    <location>
        <begin position="117"/>
        <end position="208"/>
    </location>
</feature>
<proteinExistence type="inferred from homology"/>
<name>A0AAY4BGQ3_9TELE</name>
<dbReference type="Proteomes" id="UP000694580">
    <property type="component" value="Chromosome 9"/>
</dbReference>
<comment type="similarity">
    <text evidence="1">Belongs to the asteroid family.</text>
</comment>
<evidence type="ECO:0000313" key="5">
    <source>
        <dbReference type="Proteomes" id="UP000694580"/>
    </source>
</evidence>
<dbReference type="AlphaFoldDB" id="A0AAY4BGQ3"/>
<dbReference type="Pfam" id="PF12813">
    <property type="entry name" value="XPG_I_2"/>
    <property type="match status" value="1"/>
</dbReference>
<evidence type="ECO:0000256" key="2">
    <source>
        <dbReference type="SAM" id="MobiDB-lite"/>
    </source>
</evidence>
<feature type="region of interest" description="Disordered" evidence="2">
    <location>
        <begin position="384"/>
        <end position="411"/>
    </location>
</feature>
<dbReference type="SUPFAM" id="SSF88723">
    <property type="entry name" value="PIN domain-like"/>
    <property type="match status" value="1"/>
</dbReference>
<sequence length="689" mass="76097">MGIHGLTSYVEENRHFLSDVKLRDTQLVIDGCSLYFNLYFTSGLDQQRGGDYDAFAAHVRHFFSALFSCGVRPFVLLDGGMDESDRKFPTLRQRAQRSIKEADALSHGAHGAVLPLLVREVFKQVLSELAVPLYQCVSEADLEVAALAGQWGCPVLTNDSDFFIFDLRGGYLPIRFFHWEGVDAGGDRRYIPARRYAVNRFCSHFSHMSKRLLPLFAVVAGNDYTPARTTQDFFSRAGLAAAPGRRIDALLRWFSRFRGPEEALEEVLELLAGRRGGQKAAGLRSLLTRGMLDYQLPPHSPLSRFFAEGPSTPPERQGLPAALASQPDWLLRGLAAGTLPSLVQDVLVLRRTMMIPQVENGRLPSGHRASLAIRQVFYGLLLQGPRGSPAGRGRGRGPQRETSSSNSAPCAVEEYDRQDLDLRRTSVDIKLPKTAAQLHLKHLDRVPLPGRLQVLLDTLGVEEQALGAVPAWLALPVCVTIFWVRNAKPRATPTQMQALLLGFTYGEMNRRRCLAGDPVSSRPGVASLLGRLDKMRVTVGERRNLDRGLIHTFSQWQSCMWAGLCVNQLLCRPLHEPHCAWLFSGTLLHGVELLLRQGTRPESLLAGDALPAQLYSCLLDAVLRALGEESTPSSSSASSSSRNVHGGRTRPRGRGRGRGRGSRGPRAAATSDLENRFALLMSEEDEDEE</sequence>
<dbReference type="Ensembl" id="ENSDCDT00010020271.1">
    <property type="protein sequence ID" value="ENSDCDP00010019166.1"/>
    <property type="gene ID" value="ENSDCDG00010008682.1"/>
</dbReference>
<keyword evidence="5" id="KW-1185">Reference proteome</keyword>
<dbReference type="InterPro" id="IPR039436">
    <property type="entry name" value="Asteroid_dom"/>
</dbReference>
<reference evidence="4" key="2">
    <citation type="submission" date="2025-08" db="UniProtKB">
        <authorList>
            <consortium name="Ensembl"/>
        </authorList>
    </citation>
    <scope>IDENTIFICATION</scope>
</reference>
<accession>A0AAY4BGQ3</accession>
<feature type="compositionally biased region" description="Basic residues" evidence="2">
    <location>
        <begin position="645"/>
        <end position="663"/>
    </location>
</feature>
<protein>
    <recommendedName>
        <fullName evidence="3">Asteroid domain-containing protein</fullName>
    </recommendedName>
</protein>
<evidence type="ECO:0000313" key="4">
    <source>
        <dbReference type="Ensembl" id="ENSDCDP00010019166.1"/>
    </source>
</evidence>
<evidence type="ECO:0000256" key="1">
    <source>
        <dbReference type="ARBA" id="ARBA00007398"/>
    </source>
</evidence>
<dbReference type="PANTHER" id="PTHR15665">
    <property type="entry name" value="ASTEROID PROTEIN"/>
    <property type="match status" value="1"/>
</dbReference>
<gene>
    <name evidence="4" type="primary">ASTE1</name>
</gene>
<dbReference type="GeneTree" id="ENSGT00390000010145"/>
<reference evidence="4" key="3">
    <citation type="submission" date="2025-09" db="UniProtKB">
        <authorList>
            <consortium name="Ensembl"/>
        </authorList>
    </citation>
    <scope>IDENTIFICATION</scope>
</reference>
<feature type="region of interest" description="Disordered" evidence="2">
    <location>
        <begin position="629"/>
        <end position="689"/>
    </location>
</feature>
<evidence type="ECO:0000259" key="3">
    <source>
        <dbReference type="Pfam" id="PF12813"/>
    </source>
</evidence>